<gene>
    <name evidence="2" type="ORF">UW74_C0034G0005</name>
</gene>
<dbReference type="EMBL" id="LCJM01000034">
    <property type="protein sequence ID" value="KKT77750.1"/>
    <property type="molecule type" value="Genomic_DNA"/>
</dbReference>
<keyword evidence="1" id="KW-1133">Transmembrane helix</keyword>
<proteinExistence type="predicted"/>
<comment type="caution">
    <text evidence="2">The sequence shown here is derived from an EMBL/GenBank/DDBJ whole genome shotgun (WGS) entry which is preliminary data.</text>
</comment>
<dbReference type="AlphaFoldDB" id="A0A0G1K2B4"/>
<keyword evidence="1" id="KW-0472">Membrane</keyword>
<evidence type="ECO:0000313" key="2">
    <source>
        <dbReference type="EMBL" id="KKT77750.1"/>
    </source>
</evidence>
<name>A0A0G1K2B4_9BACT</name>
<evidence type="ECO:0000256" key="1">
    <source>
        <dbReference type="SAM" id="Phobius"/>
    </source>
</evidence>
<organism evidence="2 3">
    <name type="scientific">Candidatus Giovannonibacteria bacterium GW2011_GWC2_44_8</name>
    <dbReference type="NCBI Taxonomy" id="1618657"/>
    <lineage>
        <taxon>Bacteria</taxon>
        <taxon>Candidatus Giovannoniibacteriota</taxon>
    </lineage>
</organism>
<reference evidence="2 3" key="1">
    <citation type="journal article" date="2015" name="Nature">
        <title>rRNA introns, odd ribosomes, and small enigmatic genomes across a large radiation of phyla.</title>
        <authorList>
            <person name="Brown C.T."/>
            <person name="Hug L.A."/>
            <person name="Thomas B.C."/>
            <person name="Sharon I."/>
            <person name="Castelle C.J."/>
            <person name="Singh A."/>
            <person name="Wilkins M.J."/>
            <person name="Williams K.H."/>
            <person name="Banfield J.F."/>
        </authorList>
    </citation>
    <scope>NUCLEOTIDE SEQUENCE [LARGE SCALE GENOMIC DNA]</scope>
</reference>
<sequence length="169" mass="17785">MDQENKGSGTSKKLIYIVTGIVVILLIGWFAKGSIRSIMGVDVDRNLDGSATYSDGDTTVTVGTNKLSDNWPSDAPKYPNAAIQYSGSSNPQTGEEGAAIVFTTSDKVQAVADFYKRELASNGWVIEQTANIGGSTVLSAKKDTRMLGVYIADAGDGQVSVTVSIAIPN</sequence>
<evidence type="ECO:0000313" key="3">
    <source>
        <dbReference type="Proteomes" id="UP000034889"/>
    </source>
</evidence>
<dbReference type="Proteomes" id="UP000034889">
    <property type="component" value="Unassembled WGS sequence"/>
</dbReference>
<feature type="transmembrane region" description="Helical" evidence="1">
    <location>
        <begin position="14"/>
        <end position="31"/>
    </location>
</feature>
<keyword evidence="1" id="KW-0812">Transmembrane</keyword>
<protein>
    <submittedName>
        <fullName evidence="2">Uncharacterized protein</fullName>
    </submittedName>
</protein>
<accession>A0A0G1K2B4</accession>